<feature type="transmembrane region" description="Helical" evidence="5">
    <location>
        <begin position="147"/>
        <end position="168"/>
    </location>
</feature>
<keyword evidence="3 5" id="KW-1133">Transmembrane helix</keyword>
<dbReference type="Pfam" id="PF00892">
    <property type="entry name" value="EamA"/>
    <property type="match status" value="2"/>
</dbReference>
<feature type="transmembrane region" description="Helical" evidence="5">
    <location>
        <begin position="264"/>
        <end position="285"/>
    </location>
</feature>
<feature type="transmembrane region" description="Helical" evidence="5">
    <location>
        <begin position="124"/>
        <end position="141"/>
    </location>
</feature>
<reference evidence="7 8" key="2">
    <citation type="journal article" date="2022" name="Mar. Drugs">
        <title>Bioassay-Guided Fractionation Leads to the Detection of Cholic Acid Generated by the Rare Thalassomonas sp.</title>
        <authorList>
            <person name="Pheiffer F."/>
            <person name="Schneider Y.K."/>
            <person name="Hansen E.H."/>
            <person name="Andersen J.H."/>
            <person name="Isaksson J."/>
            <person name="Busche T."/>
            <person name="R C."/>
            <person name="Kalinowski J."/>
            <person name="Zyl L.V."/>
            <person name="Trindade M."/>
        </authorList>
    </citation>
    <scope>NUCLEOTIDE SEQUENCE [LARGE SCALE GENOMIC DNA]</scope>
    <source>
        <strain evidence="7 8">A5K-106</strain>
    </source>
</reference>
<organism evidence="7 8">
    <name type="scientific">Thalassomonas actiniarum</name>
    <dbReference type="NCBI Taxonomy" id="485447"/>
    <lineage>
        <taxon>Bacteria</taxon>
        <taxon>Pseudomonadati</taxon>
        <taxon>Pseudomonadota</taxon>
        <taxon>Gammaproteobacteria</taxon>
        <taxon>Alteromonadales</taxon>
        <taxon>Colwelliaceae</taxon>
        <taxon>Thalassomonas</taxon>
    </lineage>
</organism>
<dbReference type="EMBL" id="CP059735">
    <property type="protein sequence ID" value="WDD99688.1"/>
    <property type="molecule type" value="Genomic_DNA"/>
</dbReference>
<dbReference type="Gene3D" id="1.10.3730.20">
    <property type="match status" value="1"/>
</dbReference>
<feature type="transmembrane region" description="Helical" evidence="5">
    <location>
        <begin position="33"/>
        <end position="55"/>
    </location>
</feature>
<feature type="transmembrane region" description="Helical" evidence="5">
    <location>
        <begin position="239"/>
        <end position="258"/>
    </location>
</feature>
<evidence type="ECO:0000256" key="2">
    <source>
        <dbReference type="ARBA" id="ARBA00022692"/>
    </source>
</evidence>
<dbReference type="AlphaFoldDB" id="A0AAE9YSL6"/>
<dbReference type="SUPFAM" id="SSF103481">
    <property type="entry name" value="Multidrug resistance efflux transporter EmrE"/>
    <property type="match status" value="2"/>
</dbReference>
<feature type="domain" description="EamA" evidence="6">
    <location>
        <begin position="151"/>
        <end position="281"/>
    </location>
</feature>
<proteinExistence type="predicted"/>
<evidence type="ECO:0000256" key="5">
    <source>
        <dbReference type="SAM" id="Phobius"/>
    </source>
</evidence>
<keyword evidence="4 5" id="KW-0472">Membrane</keyword>
<evidence type="ECO:0000259" key="6">
    <source>
        <dbReference type="Pfam" id="PF00892"/>
    </source>
</evidence>
<comment type="subcellular location">
    <subcellularLocation>
        <location evidence="1">Membrane</location>
        <topology evidence="1">Multi-pass membrane protein</topology>
    </subcellularLocation>
</comment>
<feature type="transmembrane region" description="Helical" evidence="5">
    <location>
        <begin position="91"/>
        <end position="112"/>
    </location>
</feature>
<name>A0AAE9YSL6_9GAMM</name>
<evidence type="ECO:0000256" key="4">
    <source>
        <dbReference type="ARBA" id="ARBA00023136"/>
    </source>
</evidence>
<evidence type="ECO:0000256" key="3">
    <source>
        <dbReference type="ARBA" id="ARBA00022989"/>
    </source>
</evidence>
<feature type="transmembrane region" description="Helical" evidence="5">
    <location>
        <begin position="67"/>
        <end position="85"/>
    </location>
</feature>
<feature type="transmembrane region" description="Helical" evidence="5">
    <location>
        <begin position="7"/>
        <end position="27"/>
    </location>
</feature>
<dbReference type="GO" id="GO:0016020">
    <property type="term" value="C:membrane"/>
    <property type="evidence" value="ECO:0007669"/>
    <property type="project" value="UniProtKB-SubCell"/>
</dbReference>
<dbReference type="RefSeq" id="WP_044832936.1">
    <property type="nucleotide sequence ID" value="NZ_CP059735.1"/>
</dbReference>
<dbReference type="PANTHER" id="PTHR32322">
    <property type="entry name" value="INNER MEMBRANE TRANSPORTER"/>
    <property type="match status" value="1"/>
</dbReference>
<evidence type="ECO:0000313" key="8">
    <source>
        <dbReference type="Proteomes" id="UP000032568"/>
    </source>
</evidence>
<evidence type="ECO:0000313" key="7">
    <source>
        <dbReference type="EMBL" id="WDD99688.1"/>
    </source>
</evidence>
<evidence type="ECO:0000256" key="1">
    <source>
        <dbReference type="ARBA" id="ARBA00004141"/>
    </source>
</evidence>
<dbReference type="InterPro" id="IPR050638">
    <property type="entry name" value="AA-Vitamin_Transporters"/>
</dbReference>
<gene>
    <name evidence="7" type="ORF">SG35_003170</name>
</gene>
<feature type="transmembrane region" description="Helical" evidence="5">
    <location>
        <begin position="206"/>
        <end position="227"/>
    </location>
</feature>
<feature type="transmembrane region" description="Helical" evidence="5">
    <location>
        <begin position="180"/>
        <end position="200"/>
    </location>
</feature>
<keyword evidence="8" id="KW-1185">Reference proteome</keyword>
<accession>A0AAE9YSL6</accession>
<feature type="domain" description="EamA" evidence="6">
    <location>
        <begin position="9"/>
        <end position="136"/>
    </location>
</feature>
<dbReference type="InterPro" id="IPR000620">
    <property type="entry name" value="EamA_dom"/>
</dbReference>
<dbReference type="InterPro" id="IPR037185">
    <property type="entry name" value="EmrE-like"/>
</dbReference>
<dbReference type="Proteomes" id="UP000032568">
    <property type="component" value="Chromosome"/>
</dbReference>
<reference evidence="7 8" key="1">
    <citation type="journal article" date="2015" name="Genome Announc.">
        <title>Draft Genome Sequences of Marine Isolates of Thalassomonas viridans and Thalassomonas actiniarum.</title>
        <authorList>
            <person name="Olonade I."/>
            <person name="van Zyl L.J."/>
            <person name="Trindade M."/>
        </authorList>
    </citation>
    <scope>NUCLEOTIDE SEQUENCE [LARGE SCALE GENOMIC DNA]</scope>
    <source>
        <strain evidence="7 8">A5K-106</strain>
    </source>
</reference>
<keyword evidence="2 5" id="KW-0812">Transmembrane</keyword>
<sequence length="300" mass="31763">MSVASLVRLITLAAIWGGSFLFMRIAANPLGPAVLIEARVFFAAITLLVIALYLGKKLRFVTHSKHFFILGFFNSALPFLLFAYSAQVLNVSSLAVLNSTAPIWGAIIAAIWTKTALTKNVTMGLVLGIAGVAVLVGLDVSNIGEEAILPIIAATAASVSYGIATNYAKNAPQVAAFDNAHGSMWASAIIVLPLLAFFPVRQEPAMDIFTSVVLLGVVCTGIAYLLYFRLIADIGPSSALSVTFLIPVFGILWGHLFLGEAISLHTLIGSVLVIAGTMLVTGFSLRKTDRQKALVKGISE</sequence>
<dbReference type="PANTHER" id="PTHR32322:SF9">
    <property type="entry name" value="AMINO-ACID METABOLITE EFFLUX PUMP-RELATED"/>
    <property type="match status" value="1"/>
</dbReference>
<dbReference type="KEGG" id="tact:SG35_003170"/>
<protein>
    <submittedName>
        <fullName evidence="7">DMT family transporter</fullName>
    </submittedName>
</protein>